<evidence type="ECO:0000313" key="1">
    <source>
        <dbReference type="EMBL" id="EJZ86482.1"/>
    </source>
</evidence>
<evidence type="ECO:0000313" key="2">
    <source>
        <dbReference type="Proteomes" id="UP000003994"/>
    </source>
</evidence>
<name>K0YRP3_9ACTO</name>
<dbReference type="Proteomes" id="UP000003994">
    <property type="component" value="Unassembled WGS sequence"/>
</dbReference>
<proteinExistence type="predicted"/>
<dbReference type="STRING" id="883077.HMPREF9241_01107"/>
<reference evidence="1 2" key="1">
    <citation type="submission" date="2012-07" db="EMBL/GenBank/DDBJ databases">
        <title>The Genome Sequence of Actinomyces turicensis ACS-279-V-COL4.</title>
        <authorList>
            <consortium name="The Broad Institute Genome Sequencing Platform"/>
            <person name="Earl A."/>
            <person name="Ward D."/>
            <person name="Feldgarden M."/>
            <person name="Gevers D."/>
            <person name="Saerens B."/>
            <person name="Vaneechoutte M."/>
            <person name="Walker B."/>
            <person name="Young S.K."/>
            <person name="Zeng Q."/>
            <person name="Gargeya S."/>
            <person name="Fitzgerald M."/>
            <person name="Haas B."/>
            <person name="Abouelleil A."/>
            <person name="Alvarado L."/>
            <person name="Arachchi H.M."/>
            <person name="Berlin A."/>
            <person name="Chapman S.B."/>
            <person name="Goldberg J."/>
            <person name="Griggs A."/>
            <person name="Gujja S."/>
            <person name="Hansen M."/>
            <person name="Howarth C."/>
            <person name="Imamovic A."/>
            <person name="Larimer J."/>
            <person name="McCowen C."/>
            <person name="Montmayeur A."/>
            <person name="Murphy C."/>
            <person name="Neiman D."/>
            <person name="Pearson M."/>
            <person name="Priest M."/>
            <person name="Roberts A."/>
            <person name="Saif S."/>
            <person name="Shea T."/>
            <person name="Sisk P."/>
            <person name="Sykes S."/>
            <person name="Wortman J."/>
            <person name="Nusbaum C."/>
            <person name="Birren B."/>
        </authorList>
    </citation>
    <scope>NUCLEOTIDE SEQUENCE [LARGE SCALE GENOMIC DNA]</scope>
    <source>
        <strain evidence="1 2">ACS-279-V-Col4</strain>
    </source>
</reference>
<comment type="caution">
    <text evidence="1">The sequence shown here is derived from an EMBL/GenBank/DDBJ whole genome shotgun (WGS) entry which is preliminary data.</text>
</comment>
<protein>
    <submittedName>
        <fullName evidence="1">Uncharacterized protein</fullName>
    </submittedName>
</protein>
<sequence length="70" mass="8001">MTDQTPVYLSRSDLARRIGVQVGTLGHYTLPEPDVYIGLEGRRTMGWKVETIDEWNARRPGRGNWSKPTN</sequence>
<organism evidence="1 2">
    <name type="scientific">Schaalia turicensis ACS-279-V-Col4</name>
    <dbReference type="NCBI Taxonomy" id="883077"/>
    <lineage>
        <taxon>Bacteria</taxon>
        <taxon>Bacillati</taxon>
        <taxon>Actinomycetota</taxon>
        <taxon>Actinomycetes</taxon>
        <taxon>Actinomycetales</taxon>
        <taxon>Actinomycetaceae</taxon>
        <taxon>Schaalia</taxon>
    </lineage>
</organism>
<gene>
    <name evidence="1" type="ORF">HMPREF9241_01107</name>
</gene>
<dbReference type="PATRIC" id="fig|883077.3.peg.1116"/>
<keyword evidence="2" id="KW-1185">Reference proteome</keyword>
<dbReference type="HOGENOM" id="CLU_177488_1_0_11"/>
<dbReference type="RefSeq" id="WP_006681312.1">
    <property type="nucleotide sequence ID" value="NZ_JH815209.1"/>
</dbReference>
<dbReference type="EMBL" id="AGWQ01000006">
    <property type="protein sequence ID" value="EJZ86482.1"/>
    <property type="molecule type" value="Genomic_DNA"/>
</dbReference>
<accession>K0YRP3</accession>
<dbReference type="AlphaFoldDB" id="K0YRP3"/>
<dbReference type="eggNOG" id="COG3311">
    <property type="taxonomic scope" value="Bacteria"/>
</dbReference>